<organism evidence="3 4">
    <name type="scientific">Saccharopolyspora phatthalungensis</name>
    <dbReference type="NCBI Taxonomy" id="664693"/>
    <lineage>
        <taxon>Bacteria</taxon>
        <taxon>Bacillati</taxon>
        <taxon>Actinomycetota</taxon>
        <taxon>Actinomycetes</taxon>
        <taxon>Pseudonocardiales</taxon>
        <taxon>Pseudonocardiaceae</taxon>
        <taxon>Saccharopolyspora</taxon>
    </lineage>
</organism>
<dbReference type="InterPro" id="IPR001031">
    <property type="entry name" value="Thioesterase"/>
</dbReference>
<feature type="domain" description="Thioesterase" evidence="2">
    <location>
        <begin position="6"/>
        <end position="223"/>
    </location>
</feature>
<dbReference type="InterPro" id="IPR012223">
    <property type="entry name" value="TEII"/>
</dbReference>
<dbReference type="Pfam" id="PF00975">
    <property type="entry name" value="Thioesterase"/>
    <property type="match status" value="1"/>
</dbReference>
<dbReference type="EMBL" id="JACHIW010000002">
    <property type="protein sequence ID" value="MBB5158460.1"/>
    <property type="molecule type" value="Genomic_DNA"/>
</dbReference>
<dbReference type="PANTHER" id="PTHR11487:SF0">
    <property type="entry name" value="S-ACYL FATTY ACID SYNTHASE THIOESTERASE, MEDIUM CHAIN"/>
    <property type="match status" value="1"/>
</dbReference>
<proteinExistence type="inferred from homology"/>
<protein>
    <submittedName>
        <fullName evidence="3">Medium-chain acyl-[acyl-carrier-protein] hydrolase</fullName>
        <ecNumber evidence="3">3.1.2.21</ecNumber>
    </submittedName>
</protein>
<dbReference type="SUPFAM" id="SSF53474">
    <property type="entry name" value="alpha/beta-Hydrolases"/>
    <property type="match status" value="1"/>
</dbReference>
<keyword evidence="4" id="KW-1185">Reference proteome</keyword>
<dbReference type="EC" id="3.1.2.21" evidence="3"/>
<reference evidence="3 4" key="1">
    <citation type="submission" date="2020-08" db="EMBL/GenBank/DDBJ databases">
        <title>Sequencing the genomes of 1000 actinobacteria strains.</title>
        <authorList>
            <person name="Klenk H.-P."/>
        </authorList>
    </citation>
    <scope>NUCLEOTIDE SEQUENCE [LARGE SCALE GENOMIC DNA]</scope>
    <source>
        <strain evidence="3 4">DSM 45584</strain>
    </source>
</reference>
<gene>
    <name evidence="3" type="ORF">BJ970_006059</name>
</gene>
<dbReference type="InterPro" id="IPR029058">
    <property type="entry name" value="AB_hydrolase_fold"/>
</dbReference>
<dbReference type="PANTHER" id="PTHR11487">
    <property type="entry name" value="THIOESTERASE"/>
    <property type="match status" value="1"/>
</dbReference>
<evidence type="ECO:0000313" key="3">
    <source>
        <dbReference type="EMBL" id="MBB5158460.1"/>
    </source>
</evidence>
<evidence type="ECO:0000313" key="4">
    <source>
        <dbReference type="Proteomes" id="UP000584374"/>
    </source>
</evidence>
<dbReference type="Proteomes" id="UP000584374">
    <property type="component" value="Unassembled WGS sequence"/>
</dbReference>
<comment type="caution">
    <text evidence="3">The sequence shown here is derived from an EMBL/GenBank/DDBJ whole genome shotgun (WGS) entry which is preliminary data.</text>
</comment>
<name>A0A840QEZ7_9PSEU</name>
<sequence length="237" mass="25965">MAAAIRLFCFPHAGGGTAAYWPWAGTLGSEIEVVPVPLPGREARIAEPAHRRMDSLAEQITRELAPSFDRPYAFFGHSMGAALAWEIGRRSAPLGVIASARRAPQLPTRRRLMSELPDEQFIAELGRLEGTPAEVLENPELVELLLPTLRADFALSEGFVAPTGQKLHCPVVVMAGEDDSEVDHEELSAWRAATTRSFRHRLFPGGHFYLSGGAPEVRREVRASVLEFAEHANLTHG</sequence>
<dbReference type="GO" id="GO:0016297">
    <property type="term" value="F:fatty acyl-[ACP] hydrolase activity"/>
    <property type="evidence" value="ECO:0007669"/>
    <property type="project" value="UniProtKB-EC"/>
</dbReference>
<dbReference type="RefSeq" id="WP_221468309.1">
    <property type="nucleotide sequence ID" value="NZ_JACHIW010000002.1"/>
</dbReference>
<dbReference type="AlphaFoldDB" id="A0A840QEZ7"/>
<keyword evidence="3" id="KW-0378">Hydrolase</keyword>
<evidence type="ECO:0000256" key="1">
    <source>
        <dbReference type="ARBA" id="ARBA00007169"/>
    </source>
</evidence>
<dbReference type="Gene3D" id="3.40.50.1820">
    <property type="entry name" value="alpha/beta hydrolase"/>
    <property type="match status" value="1"/>
</dbReference>
<accession>A0A840QEZ7</accession>
<dbReference type="GO" id="GO:0008610">
    <property type="term" value="P:lipid biosynthetic process"/>
    <property type="evidence" value="ECO:0007669"/>
    <property type="project" value="TreeGrafter"/>
</dbReference>
<comment type="similarity">
    <text evidence="1">Belongs to the thioesterase family.</text>
</comment>
<evidence type="ECO:0000259" key="2">
    <source>
        <dbReference type="Pfam" id="PF00975"/>
    </source>
</evidence>